<dbReference type="Gene3D" id="3.10.450.50">
    <property type="match status" value="1"/>
</dbReference>
<dbReference type="Proteomes" id="UP000291189">
    <property type="component" value="Unassembled WGS sequence"/>
</dbReference>
<keyword evidence="3" id="KW-1185">Reference proteome</keyword>
<evidence type="ECO:0000313" key="2">
    <source>
        <dbReference type="EMBL" id="RYU14821.1"/>
    </source>
</evidence>
<dbReference type="PANTHER" id="PTHR41252:SF1">
    <property type="entry name" value="BLR2505 PROTEIN"/>
    <property type="match status" value="1"/>
</dbReference>
<name>A0A4Q5JA95_9ACTN</name>
<sequence length="137" mass="15283">MTAEAAELVRKAYDALAHGDVQPILGLLDDEVEWHEAEHVAYWPGGPFTGPQAVLKGVFSRIGDDFEGFLVDVERISELGETLLVEGRYRATAKSTGKPLDAQVAHVWDFRDGKAIRWQQYTDTWQFADVTHGEPEA</sequence>
<protein>
    <submittedName>
        <fullName evidence="2">DUF4440 domain-containing protein</fullName>
    </submittedName>
</protein>
<gene>
    <name evidence="2" type="ORF">ETU37_02195</name>
</gene>
<dbReference type="InterPro" id="IPR032710">
    <property type="entry name" value="NTF2-like_dom_sf"/>
</dbReference>
<accession>A0A4Q5JA95</accession>
<dbReference type="EMBL" id="SDPU01000009">
    <property type="protein sequence ID" value="RYU14821.1"/>
    <property type="molecule type" value="Genomic_DNA"/>
</dbReference>
<comment type="caution">
    <text evidence="2">The sequence shown here is derived from an EMBL/GenBank/DDBJ whole genome shotgun (WGS) entry which is preliminary data.</text>
</comment>
<dbReference type="RefSeq" id="WP_129985244.1">
    <property type="nucleotide sequence ID" value="NZ_SDPU01000009.1"/>
</dbReference>
<proteinExistence type="predicted"/>
<dbReference type="SUPFAM" id="SSF54427">
    <property type="entry name" value="NTF2-like"/>
    <property type="match status" value="1"/>
</dbReference>
<feature type="domain" description="SnoaL-like" evidence="1">
    <location>
        <begin position="9"/>
        <end position="118"/>
    </location>
</feature>
<reference evidence="2 3" key="1">
    <citation type="submission" date="2019-01" db="EMBL/GenBank/DDBJ databases">
        <title>Nocardioides guangzhouensis sp. nov., an actinobacterium isolated from soil.</title>
        <authorList>
            <person name="Fu Y."/>
            <person name="Cai Y."/>
            <person name="Lin Z."/>
            <person name="Chen P."/>
        </authorList>
    </citation>
    <scope>NUCLEOTIDE SEQUENCE [LARGE SCALE GENOMIC DNA]</scope>
    <source>
        <strain evidence="2 3">NBRC 105384</strain>
    </source>
</reference>
<evidence type="ECO:0000259" key="1">
    <source>
        <dbReference type="Pfam" id="PF12680"/>
    </source>
</evidence>
<dbReference type="Pfam" id="PF12680">
    <property type="entry name" value="SnoaL_2"/>
    <property type="match status" value="1"/>
</dbReference>
<evidence type="ECO:0000313" key="3">
    <source>
        <dbReference type="Proteomes" id="UP000291189"/>
    </source>
</evidence>
<organism evidence="2 3">
    <name type="scientific">Nocardioides iriomotensis</name>
    <dbReference type="NCBI Taxonomy" id="715784"/>
    <lineage>
        <taxon>Bacteria</taxon>
        <taxon>Bacillati</taxon>
        <taxon>Actinomycetota</taxon>
        <taxon>Actinomycetes</taxon>
        <taxon>Propionibacteriales</taxon>
        <taxon>Nocardioidaceae</taxon>
        <taxon>Nocardioides</taxon>
    </lineage>
</organism>
<dbReference type="PANTHER" id="PTHR41252">
    <property type="entry name" value="BLR2505 PROTEIN"/>
    <property type="match status" value="1"/>
</dbReference>
<dbReference type="InterPro" id="IPR037401">
    <property type="entry name" value="SnoaL-like"/>
</dbReference>
<dbReference type="AlphaFoldDB" id="A0A4Q5JA95"/>
<dbReference type="OrthoDB" id="9781757at2"/>